<dbReference type="PANTHER" id="PTHR34385:SF1">
    <property type="entry name" value="PEPTIDOGLYCAN L-ALANYL-D-GLUTAMATE ENDOPEPTIDASE CWLK"/>
    <property type="match status" value="1"/>
</dbReference>
<reference evidence="4" key="1">
    <citation type="journal article" date="2019" name="Int. J. Syst. Evol. Microbiol.">
        <title>The Global Catalogue of Microorganisms (GCM) 10K type strain sequencing project: providing services to taxonomists for standard genome sequencing and annotation.</title>
        <authorList>
            <consortium name="The Broad Institute Genomics Platform"/>
            <consortium name="The Broad Institute Genome Sequencing Center for Infectious Disease"/>
            <person name="Wu L."/>
            <person name="Ma J."/>
        </authorList>
    </citation>
    <scope>NUCLEOTIDE SEQUENCE [LARGE SCALE GENOMIC DNA]</scope>
    <source>
        <strain evidence="4">WYCCWR 12678</strain>
    </source>
</reference>
<evidence type="ECO:0000256" key="1">
    <source>
        <dbReference type="SAM" id="MobiDB-lite"/>
    </source>
</evidence>
<organism evidence="3 4">
    <name type="scientific">Effusibacillus consociatus</name>
    <dbReference type="NCBI Taxonomy" id="1117041"/>
    <lineage>
        <taxon>Bacteria</taxon>
        <taxon>Bacillati</taxon>
        <taxon>Bacillota</taxon>
        <taxon>Bacilli</taxon>
        <taxon>Bacillales</taxon>
        <taxon>Alicyclobacillaceae</taxon>
        <taxon>Effusibacillus</taxon>
    </lineage>
</organism>
<feature type="compositionally biased region" description="Polar residues" evidence="1">
    <location>
        <begin position="24"/>
        <end position="35"/>
    </location>
</feature>
<dbReference type="EMBL" id="JBHSHC010000048">
    <property type="protein sequence ID" value="MFC4767112.1"/>
    <property type="molecule type" value="Genomic_DNA"/>
</dbReference>
<dbReference type="CDD" id="cd14852">
    <property type="entry name" value="LD-carboxypeptidase"/>
    <property type="match status" value="1"/>
</dbReference>
<dbReference type="Pfam" id="PF02557">
    <property type="entry name" value="VanY"/>
    <property type="match status" value="1"/>
</dbReference>
<keyword evidence="3" id="KW-0121">Carboxypeptidase</keyword>
<proteinExistence type="predicted"/>
<protein>
    <submittedName>
        <fullName evidence="3">D-alanyl-D-alanine carboxypeptidase family protein</fullName>
    </submittedName>
</protein>
<dbReference type="InterPro" id="IPR052179">
    <property type="entry name" value="DD-CPase-like"/>
</dbReference>
<dbReference type="GO" id="GO:0004180">
    <property type="term" value="F:carboxypeptidase activity"/>
    <property type="evidence" value="ECO:0007669"/>
    <property type="project" value="UniProtKB-KW"/>
</dbReference>
<evidence type="ECO:0000259" key="2">
    <source>
        <dbReference type="Pfam" id="PF02557"/>
    </source>
</evidence>
<comment type="caution">
    <text evidence="3">The sequence shown here is derived from an EMBL/GenBank/DDBJ whole genome shotgun (WGS) entry which is preliminary data.</text>
</comment>
<dbReference type="RefSeq" id="WP_380025006.1">
    <property type="nucleotide sequence ID" value="NZ_JBHSHC010000048.1"/>
</dbReference>
<dbReference type="InterPro" id="IPR009045">
    <property type="entry name" value="Zn_M74/Hedgehog-like"/>
</dbReference>
<dbReference type="Gene3D" id="3.30.1380.10">
    <property type="match status" value="1"/>
</dbReference>
<evidence type="ECO:0000313" key="4">
    <source>
        <dbReference type="Proteomes" id="UP001596002"/>
    </source>
</evidence>
<keyword evidence="4" id="KW-1185">Reference proteome</keyword>
<dbReference type="PANTHER" id="PTHR34385">
    <property type="entry name" value="D-ALANYL-D-ALANINE CARBOXYPEPTIDASE"/>
    <property type="match status" value="1"/>
</dbReference>
<feature type="region of interest" description="Disordered" evidence="1">
    <location>
        <begin position="24"/>
        <end position="44"/>
    </location>
</feature>
<sequence>MAFVLFLPAVTLLTGCNVDKTAQNVETPVGSTPPSDKTKDEGIKKHEETKYISPKNDLLKDGGKPEDIAVLVNKKFQLPSNFKPSDLVEPNVPFIFKEKDEKRLMRQEAAQALEKLFAEANKDGIHLAGVSAYRSYATQQSLFTYYVNVQGEEAARKYSAEPGHSEHQTGLAIDVSGSTGQCAVEDCFADTPEAAWLAKHAPEFGFMIRYPKGKESITGYNYEPWHIRYVGTKISKEIAEKGITLEEYLTNAVLVAK</sequence>
<keyword evidence="3" id="KW-0645">Protease</keyword>
<feature type="domain" description="D-alanyl-D-alanine carboxypeptidase-like core" evidence="2">
    <location>
        <begin position="103"/>
        <end position="231"/>
    </location>
</feature>
<dbReference type="Proteomes" id="UP001596002">
    <property type="component" value="Unassembled WGS sequence"/>
</dbReference>
<gene>
    <name evidence="3" type="ORF">ACFO8Q_07010</name>
</gene>
<keyword evidence="3" id="KW-0378">Hydrolase</keyword>
<dbReference type="SUPFAM" id="SSF55166">
    <property type="entry name" value="Hedgehog/DD-peptidase"/>
    <property type="match status" value="1"/>
</dbReference>
<evidence type="ECO:0000313" key="3">
    <source>
        <dbReference type="EMBL" id="MFC4767112.1"/>
    </source>
</evidence>
<dbReference type="InterPro" id="IPR058193">
    <property type="entry name" value="VanY/YodJ_core_dom"/>
</dbReference>
<dbReference type="InterPro" id="IPR003709">
    <property type="entry name" value="VanY-like_core_dom"/>
</dbReference>
<accession>A0ABV9Q361</accession>
<name>A0ABV9Q361_9BACL</name>